<protein>
    <submittedName>
        <fullName evidence="1">Uncharacterized protein</fullName>
    </submittedName>
</protein>
<evidence type="ECO:0000313" key="1">
    <source>
        <dbReference type="EMBL" id="KYD35228.1"/>
    </source>
</evidence>
<name>A0A150NEW8_GEOSE</name>
<sequence>MGELGGRPSCIKAEALKSNDLPLAEFAWRAAFFAACQTRQGK</sequence>
<reference evidence="1 2" key="1">
    <citation type="submission" date="2016-01" db="EMBL/GenBank/DDBJ databases">
        <title>Draft Genome Sequences of Seven Thermophilic Sporeformers Isolated from Foods.</title>
        <authorList>
            <person name="Berendsen E.M."/>
            <person name="Wells-Bennik M.H."/>
            <person name="Krawcyk A.O."/>
            <person name="De Jong A."/>
            <person name="Holsappel S."/>
            <person name="Eijlander R.T."/>
            <person name="Kuipers O.P."/>
        </authorList>
    </citation>
    <scope>NUCLEOTIDE SEQUENCE [LARGE SCALE GENOMIC DNA]</scope>
    <source>
        <strain evidence="1 2">B4114</strain>
    </source>
</reference>
<dbReference type="AlphaFoldDB" id="A0A150NEW8"/>
<gene>
    <name evidence="1" type="ORF">B4114_0391</name>
</gene>
<organism evidence="1 2">
    <name type="scientific">Geobacillus stearothermophilus</name>
    <name type="common">Bacillus stearothermophilus</name>
    <dbReference type="NCBI Taxonomy" id="1422"/>
    <lineage>
        <taxon>Bacteria</taxon>
        <taxon>Bacillati</taxon>
        <taxon>Bacillota</taxon>
        <taxon>Bacilli</taxon>
        <taxon>Bacillales</taxon>
        <taxon>Anoxybacillaceae</taxon>
        <taxon>Geobacillus</taxon>
    </lineage>
</organism>
<dbReference type="Proteomes" id="UP000075517">
    <property type="component" value="Unassembled WGS sequence"/>
</dbReference>
<proteinExistence type="predicted"/>
<accession>A0A150NEW8</accession>
<dbReference type="EMBL" id="LQYY01000009">
    <property type="protein sequence ID" value="KYD35228.1"/>
    <property type="molecule type" value="Genomic_DNA"/>
</dbReference>
<evidence type="ECO:0000313" key="2">
    <source>
        <dbReference type="Proteomes" id="UP000075517"/>
    </source>
</evidence>
<comment type="caution">
    <text evidence="1">The sequence shown here is derived from an EMBL/GenBank/DDBJ whole genome shotgun (WGS) entry which is preliminary data.</text>
</comment>